<dbReference type="GO" id="GO:0000160">
    <property type="term" value="P:phosphorelay signal transduction system"/>
    <property type="evidence" value="ECO:0007669"/>
    <property type="project" value="UniProtKB-KW"/>
</dbReference>
<dbReference type="SUPFAM" id="SSF46894">
    <property type="entry name" value="C-terminal effector domain of the bipartite response regulators"/>
    <property type="match status" value="1"/>
</dbReference>
<dbReference type="GO" id="GO:0003677">
    <property type="term" value="F:DNA binding"/>
    <property type="evidence" value="ECO:0007669"/>
    <property type="project" value="UniProtKB-KW"/>
</dbReference>
<evidence type="ECO:0000256" key="6">
    <source>
        <dbReference type="PROSITE-ProRule" id="PRU00169"/>
    </source>
</evidence>
<dbReference type="InterPro" id="IPR016032">
    <property type="entry name" value="Sig_transdc_resp-reg_C-effctor"/>
</dbReference>
<dbReference type="Gene3D" id="3.40.50.2300">
    <property type="match status" value="1"/>
</dbReference>
<dbReference type="Pfam" id="PF00196">
    <property type="entry name" value="GerE"/>
    <property type="match status" value="1"/>
</dbReference>
<dbReference type="STRING" id="930131.SAMN05216389_10581"/>
<evidence type="ECO:0000259" key="8">
    <source>
        <dbReference type="PROSITE" id="PS50110"/>
    </source>
</evidence>
<gene>
    <name evidence="9" type="ORF">SAMN05216389_10581</name>
</gene>
<protein>
    <submittedName>
        <fullName evidence="9">Two-component system, NarL family, response regulator DegU</fullName>
    </submittedName>
</protein>
<dbReference type="RefSeq" id="WP_090868328.1">
    <property type="nucleotide sequence ID" value="NZ_FOHE01000005.1"/>
</dbReference>
<keyword evidence="6" id="KW-0597">Phosphoprotein</keyword>
<evidence type="ECO:0000313" key="10">
    <source>
        <dbReference type="Proteomes" id="UP000198618"/>
    </source>
</evidence>
<dbReference type="PROSITE" id="PS50110">
    <property type="entry name" value="RESPONSE_REGULATORY"/>
    <property type="match status" value="1"/>
</dbReference>
<feature type="domain" description="Response regulatory" evidence="8">
    <location>
        <begin position="3"/>
        <end position="115"/>
    </location>
</feature>
<dbReference type="InterPro" id="IPR001789">
    <property type="entry name" value="Sig_transdc_resp-reg_receiver"/>
</dbReference>
<reference evidence="9 10" key="1">
    <citation type="submission" date="2016-10" db="EMBL/GenBank/DDBJ databases">
        <authorList>
            <person name="de Groot N.N."/>
        </authorList>
    </citation>
    <scope>NUCLEOTIDE SEQUENCE [LARGE SCALE GENOMIC DNA]</scope>
    <source>
        <strain evidence="9 10">IBRC-M 10780</strain>
    </source>
</reference>
<dbReference type="EMBL" id="FOHE01000005">
    <property type="protein sequence ID" value="SET07825.1"/>
    <property type="molecule type" value="Genomic_DNA"/>
</dbReference>
<evidence type="ECO:0000256" key="5">
    <source>
        <dbReference type="ARBA" id="ARBA00023163"/>
    </source>
</evidence>
<dbReference type="PRINTS" id="PR00038">
    <property type="entry name" value="HTHLUXR"/>
</dbReference>
<evidence type="ECO:0000259" key="7">
    <source>
        <dbReference type="PROSITE" id="PS50043"/>
    </source>
</evidence>
<dbReference type="Gene3D" id="1.10.10.10">
    <property type="entry name" value="Winged helix-like DNA-binding domain superfamily/Winged helix DNA-binding domain"/>
    <property type="match status" value="1"/>
</dbReference>
<dbReference type="InterPro" id="IPR011006">
    <property type="entry name" value="CheY-like_superfamily"/>
</dbReference>
<name>A0A1I0BLJ1_9BACI</name>
<evidence type="ECO:0000256" key="3">
    <source>
        <dbReference type="ARBA" id="ARBA00023015"/>
    </source>
</evidence>
<organism evidence="9 10">
    <name type="scientific">Oceanobacillus limi</name>
    <dbReference type="NCBI Taxonomy" id="930131"/>
    <lineage>
        <taxon>Bacteria</taxon>
        <taxon>Bacillati</taxon>
        <taxon>Bacillota</taxon>
        <taxon>Bacilli</taxon>
        <taxon>Bacillales</taxon>
        <taxon>Bacillaceae</taxon>
        <taxon>Oceanobacillus</taxon>
    </lineage>
</organism>
<comment type="subcellular location">
    <subcellularLocation>
        <location evidence="1">Cytoplasm</location>
    </subcellularLocation>
</comment>
<dbReference type="PANTHER" id="PTHR45566:SF2">
    <property type="entry name" value="NARL SUBFAMILY"/>
    <property type="match status" value="1"/>
</dbReference>
<dbReference type="AlphaFoldDB" id="A0A1I0BLJ1"/>
<dbReference type="SMART" id="SM00421">
    <property type="entry name" value="HTH_LUXR"/>
    <property type="match status" value="1"/>
</dbReference>
<proteinExistence type="predicted"/>
<dbReference type="InterPro" id="IPR051015">
    <property type="entry name" value="EvgA-like"/>
</dbReference>
<keyword evidence="10" id="KW-1185">Reference proteome</keyword>
<accession>A0A1I0BLJ1</accession>
<keyword evidence="4" id="KW-0238">DNA-binding</keyword>
<evidence type="ECO:0000256" key="4">
    <source>
        <dbReference type="ARBA" id="ARBA00023125"/>
    </source>
</evidence>
<keyword evidence="2" id="KW-0902">Two-component regulatory system</keyword>
<dbReference type="InterPro" id="IPR036388">
    <property type="entry name" value="WH-like_DNA-bd_sf"/>
</dbReference>
<evidence type="ECO:0000256" key="1">
    <source>
        <dbReference type="ARBA" id="ARBA00004496"/>
    </source>
</evidence>
<dbReference type="InterPro" id="IPR000792">
    <property type="entry name" value="Tscrpt_reg_LuxR_C"/>
</dbReference>
<evidence type="ECO:0000256" key="2">
    <source>
        <dbReference type="ARBA" id="ARBA00023012"/>
    </source>
</evidence>
<dbReference type="OrthoDB" id="2814434at2"/>
<dbReference type="GO" id="GO:0005737">
    <property type="term" value="C:cytoplasm"/>
    <property type="evidence" value="ECO:0007669"/>
    <property type="project" value="UniProtKB-SubCell"/>
</dbReference>
<dbReference type="PROSITE" id="PS50043">
    <property type="entry name" value="HTH_LUXR_2"/>
    <property type="match status" value="1"/>
</dbReference>
<dbReference type="Proteomes" id="UP000198618">
    <property type="component" value="Unassembled WGS sequence"/>
</dbReference>
<sequence>MSEIVLVKENDLIREGIMSVLQAKLPEYVISAITSEEEIEALELTSNDLLIIDVEANVDVSKIISRNFDKNVKIAVWSADIENNLLIDLFKLGLHGYFYNGMETSELVFAIKTMLNGQQYIHPQLSSILLNEYIKVTNSKPTRPNGVLTQQEWNILEEIVKGNKNCSIAENLYISTRTVNNHVSSILKKLHVSDRTSAAILAVKNNWVNIKDS</sequence>
<keyword evidence="5" id="KW-0804">Transcription</keyword>
<dbReference type="GO" id="GO:0006355">
    <property type="term" value="P:regulation of DNA-templated transcription"/>
    <property type="evidence" value="ECO:0007669"/>
    <property type="project" value="InterPro"/>
</dbReference>
<dbReference type="SUPFAM" id="SSF52172">
    <property type="entry name" value="CheY-like"/>
    <property type="match status" value="1"/>
</dbReference>
<keyword evidence="3" id="KW-0805">Transcription regulation</keyword>
<dbReference type="PROSITE" id="PS00622">
    <property type="entry name" value="HTH_LUXR_1"/>
    <property type="match status" value="1"/>
</dbReference>
<feature type="modified residue" description="4-aspartylphosphate" evidence="6">
    <location>
        <position position="53"/>
    </location>
</feature>
<dbReference type="CDD" id="cd06170">
    <property type="entry name" value="LuxR_C_like"/>
    <property type="match status" value="1"/>
</dbReference>
<feature type="domain" description="HTH luxR-type" evidence="7">
    <location>
        <begin position="141"/>
        <end position="206"/>
    </location>
</feature>
<dbReference type="PANTHER" id="PTHR45566">
    <property type="entry name" value="HTH-TYPE TRANSCRIPTIONAL REGULATOR YHJB-RELATED"/>
    <property type="match status" value="1"/>
</dbReference>
<evidence type="ECO:0000313" key="9">
    <source>
        <dbReference type="EMBL" id="SET07825.1"/>
    </source>
</evidence>